<protein>
    <submittedName>
        <fullName evidence="2">Uncharacterized protein</fullName>
    </submittedName>
</protein>
<gene>
    <name evidence="2" type="ORF">ARMSODRAFT_894430</name>
</gene>
<dbReference type="EMBL" id="KZ293458">
    <property type="protein sequence ID" value="PBK63527.1"/>
    <property type="molecule type" value="Genomic_DNA"/>
</dbReference>
<organism evidence="2 3">
    <name type="scientific">Armillaria solidipes</name>
    <dbReference type="NCBI Taxonomy" id="1076256"/>
    <lineage>
        <taxon>Eukaryota</taxon>
        <taxon>Fungi</taxon>
        <taxon>Dikarya</taxon>
        <taxon>Basidiomycota</taxon>
        <taxon>Agaricomycotina</taxon>
        <taxon>Agaricomycetes</taxon>
        <taxon>Agaricomycetidae</taxon>
        <taxon>Agaricales</taxon>
        <taxon>Marasmiineae</taxon>
        <taxon>Physalacriaceae</taxon>
        <taxon>Armillaria</taxon>
    </lineage>
</organism>
<feature type="compositionally biased region" description="Basic and acidic residues" evidence="1">
    <location>
        <begin position="32"/>
        <end position="41"/>
    </location>
</feature>
<evidence type="ECO:0000313" key="2">
    <source>
        <dbReference type="EMBL" id="PBK63527.1"/>
    </source>
</evidence>
<keyword evidence="3" id="KW-1185">Reference proteome</keyword>
<name>A0A2H3BG26_9AGAR</name>
<sequence>MFSKAKFAENLVKDHNLNQRRPETQQDSEQEDLPKTPDPKAKNVRRRVIVREWPRDPKGPIMKATPPGKVAGNNLPLWGATVLDFFRTRRLPDCENLSTISTGSKLCAWMKEIGELEHAKDEIAWAEDEADPEELFPCDMEVLLRDDDLRAPDVQKLFNEKFKIRYLKFQNHLPLHLLPEKLIVHDPDDTLHV</sequence>
<feature type="compositionally biased region" description="Basic and acidic residues" evidence="1">
    <location>
        <begin position="11"/>
        <end position="24"/>
    </location>
</feature>
<dbReference type="Proteomes" id="UP000218334">
    <property type="component" value="Unassembled WGS sequence"/>
</dbReference>
<proteinExistence type="predicted"/>
<dbReference type="STRING" id="1076256.A0A2H3BG26"/>
<dbReference type="AlphaFoldDB" id="A0A2H3BG26"/>
<feature type="region of interest" description="Disordered" evidence="1">
    <location>
        <begin position="1"/>
        <end position="44"/>
    </location>
</feature>
<evidence type="ECO:0000313" key="3">
    <source>
        <dbReference type="Proteomes" id="UP000218334"/>
    </source>
</evidence>
<accession>A0A2H3BG26</accession>
<evidence type="ECO:0000256" key="1">
    <source>
        <dbReference type="SAM" id="MobiDB-lite"/>
    </source>
</evidence>
<feature type="non-terminal residue" evidence="2">
    <location>
        <position position="193"/>
    </location>
</feature>
<reference evidence="3" key="1">
    <citation type="journal article" date="2017" name="Nat. Ecol. Evol.">
        <title>Genome expansion and lineage-specific genetic innovations in the forest pathogenic fungi Armillaria.</title>
        <authorList>
            <person name="Sipos G."/>
            <person name="Prasanna A.N."/>
            <person name="Walter M.C."/>
            <person name="O'Connor E."/>
            <person name="Balint B."/>
            <person name="Krizsan K."/>
            <person name="Kiss B."/>
            <person name="Hess J."/>
            <person name="Varga T."/>
            <person name="Slot J."/>
            <person name="Riley R."/>
            <person name="Boka B."/>
            <person name="Rigling D."/>
            <person name="Barry K."/>
            <person name="Lee J."/>
            <person name="Mihaltcheva S."/>
            <person name="LaButti K."/>
            <person name="Lipzen A."/>
            <person name="Waldron R."/>
            <person name="Moloney N.M."/>
            <person name="Sperisen C."/>
            <person name="Kredics L."/>
            <person name="Vagvoelgyi C."/>
            <person name="Patrignani A."/>
            <person name="Fitzpatrick D."/>
            <person name="Nagy I."/>
            <person name="Doyle S."/>
            <person name="Anderson J.B."/>
            <person name="Grigoriev I.V."/>
            <person name="Gueldener U."/>
            <person name="Muensterkoetter M."/>
            <person name="Nagy L.G."/>
        </authorList>
    </citation>
    <scope>NUCLEOTIDE SEQUENCE [LARGE SCALE GENOMIC DNA]</scope>
    <source>
        <strain evidence="3">28-4</strain>
    </source>
</reference>